<dbReference type="OrthoDB" id="8019591at2"/>
<evidence type="ECO:0000313" key="3">
    <source>
        <dbReference type="Proteomes" id="UP000325684"/>
    </source>
</evidence>
<feature type="transmembrane region" description="Helical" evidence="1">
    <location>
        <begin position="44"/>
        <end position="72"/>
    </location>
</feature>
<dbReference type="PROSITE" id="PS51257">
    <property type="entry name" value="PROKAR_LIPOPROTEIN"/>
    <property type="match status" value="1"/>
</dbReference>
<reference evidence="2 3" key="1">
    <citation type="journal article" date="2019" name="Microorganisms">
        <title>Genome Insights into the Novel Species Microvirga brassicacearum, a Rapeseed Endophyte with Biotechnological Potential.</title>
        <authorList>
            <person name="Jimenez-Gomez A."/>
            <person name="Saati-Santamaria Z."/>
            <person name="Igual J.M."/>
            <person name="Rivas R."/>
            <person name="Mateos P.F."/>
            <person name="Garcia-Fraile P."/>
        </authorList>
    </citation>
    <scope>NUCLEOTIDE SEQUENCE [LARGE SCALE GENOMIC DNA]</scope>
    <source>
        <strain evidence="2 3">CDVBN77</strain>
    </source>
</reference>
<organism evidence="2 3">
    <name type="scientific">Microvirga brassicacearum</name>
    <dbReference type="NCBI Taxonomy" id="2580413"/>
    <lineage>
        <taxon>Bacteria</taxon>
        <taxon>Pseudomonadati</taxon>
        <taxon>Pseudomonadota</taxon>
        <taxon>Alphaproteobacteria</taxon>
        <taxon>Hyphomicrobiales</taxon>
        <taxon>Methylobacteriaceae</taxon>
        <taxon>Microvirga</taxon>
    </lineage>
</organism>
<gene>
    <name evidence="2" type="ORF">FEZ63_08980</name>
</gene>
<keyword evidence="1" id="KW-0812">Transmembrane</keyword>
<accession>A0A5N3PCK6</accession>
<dbReference type="EMBL" id="VCMV01000013">
    <property type="protein sequence ID" value="KAB0267434.1"/>
    <property type="molecule type" value="Genomic_DNA"/>
</dbReference>
<keyword evidence="1" id="KW-1133">Transmembrane helix</keyword>
<keyword evidence="1" id="KW-0472">Membrane</keyword>
<feature type="transmembrane region" description="Helical" evidence="1">
    <location>
        <begin position="93"/>
        <end position="114"/>
    </location>
</feature>
<comment type="caution">
    <text evidence="2">The sequence shown here is derived from an EMBL/GenBank/DDBJ whole genome shotgun (WGS) entry which is preliminary data.</text>
</comment>
<evidence type="ECO:0000313" key="2">
    <source>
        <dbReference type="EMBL" id="KAB0267434.1"/>
    </source>
</evidence>
<dbReference type="Proteomes" id="UP000325684">
    <property type="component" value="Unassembled WGS sequence"/>
</dbReference>
<protein>
    <submittedName>
        <fullName evidence="2">Uncharacterized protein</fullName>
    </submittedName>
</protein>
<proteinExistence type="predicted"/>
<dbReference type="RefSeq" id="WP_150943476.1">
    <property type="nucleotide sequence ID" value="NZ_VCMV01000013.1"/>
</dbReference>
<name>A0A5N3PCK6_9HYPH</name>
<evidence type="ECO:0000256" key="1">
    <source>
        <dbReference type="SAM" id="Phobius"/>
    </source>
</evidence>
<dbReference type="AlphaFoldDB" id="A0A5N3PCK6"/>
<keyword evidence="3" id="KW-1185">Reference proteome</keyword>
<sequence>MSGRRTLQVVAMLGGLLAWAAQFTVLYGVTSTACGRGWADTTLFGIGIVHITVVLATLSALAATAILLVASLDAYKRSIGSSLSVVDLFINRATVLISSFSLVVIVWHAVPAFILPACA</sequence>